<sequence length="106" mass="11854">MNKTCLGWIKHRSSDTASALDEIRTGITSINQQRFGREQGGEESDSNPRRNIINECMSESAIPDSLLQWDPANLAHDPIAWKYVMRLQSMSAFLASSVVTVSGELW</sequence>
<evidence type="ECO:0000313" key="1">
    <source>
        <dbReference type="EMBL" id="CAG8699808.1"/>
    </source>
</evidence>
<organism evidence="1 2">
    <name type="scientific">Acaulospora colombiana</name>
    <dbReference type="NCBI Taxonomy" id="27376"/>
    <lineage>
        <taxon>Eukaryota</taxon>
        <taxon>Fungi</taxon>
        <taxon>Fungi incertae sedis</taxon>
        <taxon>Mucoromycota</taxon>
        <taxon>Glomeromycotina</taxon>
        <taxon>Glomeromycetes</taxon>
        <taxon>Diversisporales</taxon>
        <taxon>Acaulosporaceae</taxon>
        <taxon>Acaulospora</taxon>
    </lineage>
</organism>
<dbReference type="Proteomes" id="UP000789525">
    <property type="component" value="Unassembled WGS sequence"/>
</dbReference>
<dbReference type="EMBL" id="CAJVPT010031992">
    <property type="protein sequence ID" value="CAG8699808.1"/>
    <property type="molecule type" value="Genomic_DNA"/>
</dbReference>
<comment type="caution">
    <text evidence="1">The sequence shown here is derived from an EMBL/GenBank/DDBJ whole genome shotgun (WGS) entry which is preliminary data.</text>
</comment>
<protein>
    <submittedName>
        <fullName evidence="1">15289_t:CDS:1</fullName>
    </submittedName>
</protein>
<proteinExistence type="predicted"/>
<accession>A0ACA9PB05</accession>
<gene>
    <name evidence="1" type="ORF">ACOLOM_LOCUS10190</name>
</gene>
<keyword evidence="2" id="KW-1185">Reference proteome</keyword>
<name>A0ACA9PB05_9GLOM</name>
<evidence type="ECO:0000313" key="2">
    <source>
        <dbReference type="Proteomes" id="UP000789525"/>
    </source>
</evidence>
<reference evidence="1" key="1">
    <citation type="submission" date="2021-06" db="EMBL/GenBank/DDBJ databases">
        <authorList>
            <person name="Kallberg Y."/>
            <person name="Tangrot J."/>
            <person name="Rosling A."/>
        </authorList>
    </citation>
    <scope>NUCLEOTIDE SEQUENCE</scope>
    <source>
        <strain evidence="1">CL356</strain>
    </source>
</reference>